<dbReference type="Pfam" id="PF08402">
    <property type="entry name" value="TOBE_2"/>
    <property type="match status" value="1"/>
</dbReference>
<dbReference type="GO" id="GO:0005524">
    <property type="term" value="F:ATP binding"/>
    <property type="evidence" value="ECO:0007669"/>
    <property type="project" value="UniProtKB-KW"/>
</dbReference>
<comment type="caution">
    <text evidence="10">The sequence shown here is derived from an EMBL/GenBank/DDBJ whole genome shotgun (WGS) entry which is preliminary data.</text>
</comment>
<dbReference type="PROSITE" id="PS50893">
    <property type="entry name" value="ABC_TRANSPORTER_2"/>
    <property type="match status" value="1"/>
</dbReference>
<dbReference type="EMBL" id="BFBR01000005">
    <property type="protein sequence ID" value="GBF58270.1"/>
    <property type="molecule type" value="Genomic_DNA"/>
</dbReference>
<evidence type="ECO:0000256" key="2">
    <source>
        <dbReference type="ARBA" id="ARBA00022475"/>
    </source>
</evidence>
<evidence type="ECO:0000256" key="1">
    <source>
        <dbReference type="ARBA" id="ARBA00022448"/>
    </source>
</evidence>
<evidence type="ECO:0000313" key="11">
    <source>
        <dbReference type="Proteomes" id="UP000245086"/>
    </source>
</evidence>
<keyword evidence="1 8" id="KW-0813">Transport</keyword>
<evidence type="ECO:0000256" key="5">
    <source>
        <dbReference type="ARBA" id="ARBA00022840"/>
    </source>
</evidence>
<sequence length="375" mass="41904">MSDRDTIIRVEEVTKRYGKVTAVDRVTLEIPRGEFFALLGPSGCGKTTLLRMLAGFEMPTEGKIFIDGVDMSSIPPNKRPVNMVFQSYAVFPHMTVFENVAYGLKFDNVPKSEQYGRVMAALADVKLDHLAERKPDQMSGGQRQRVALARALVKKPKVLLLDEPLSALDAKLREAMRFELAELQDKVGITFVMVTHDQDEALAMACRCAVMDRGKLMQTATPSNLYEFPANKFVADFIGSVNLFEGTLQVDLPDHAIVHSEELGGQIYFDHGVSGASGEKMWVGIRPEKIELLKREEGSNPPTPEDAPPGCNVAAGTIRQISYLGSESIYEIDLINDRRMQVSRPNLSRWDQEDFTWGDDVWLRWHGDSPVLLQS</sequence>
<keyword evidence="10" id="KW-0378">Hydrolase</keyword>
<dbReference type="InterPro" id="IPR013611">
    <property type="entry name" value="Transp-assoc_OB_typ2"/>
</dbReference>
<comment type="catalytic activity">
    <reaction evidence="8">
        <text>ATP + H2O + polyamine-[polyamine-binding protein]Side 1 = ADP + phosphate + polyamineSide 2 + [polyamine-binding protein]Side 1.</text>
        <dbReference type="EC" id="7.6.2.11"/>
    </reaction>
</comment>
<dbReference type="SMART" id="SM00382">
    <property type="entry name" value="AAA"/>
    <property type="match status" value="1"/>
</dbReference>
<dbReference type="InterPro" id="IPR008995">
    <property type="entry name" value="Mo/tungstate-bd_C_term_dom"/>
</dbReference>
<dbReference type="GO" id="GO:0016887">
    <property type="term" value="F:ATP hydrolysis activity"/>
    <property type="evidence" value="ECO:0007669"/>
    <property type="project" value="InterPro"/>
</dbReference>
<dbReference type="InterPro" id="IPR003439">
    <property type="entry name" value="ABC_transporter-like_ATP-bd"/>
</dbReference>
<dbReference type="NCBIfam" id="TIGR01187">
    <property type="entry name" value="potA"/>
    <property type="match status" value="1"/>
</dbReference>
<dbReference type="SUPFAM" id="SSF52540">
    <property type="entry name" value="P-loop containing nucleoside triphosphate hydrolases"/>
    <property type="match status" value="1"/>
</dbReference>
<dbReference type="Gene3D" id="2.40.50.100">
    <property type="match status" value="1"/>
</dbReference>
<dbReference type="InterPro" id="IPR027417">
    <property type="entry name" value="P-loop_NTPase"/>
</dbReference>
<dbReference type="InterPro" id="IPR003593">
    <property type="entry name" value="AAA+_ATPase"/>
</dbReference>
<keyword evidence="2 8" id="KW-1003">Cell membrane</keyword>
<dbReference type="GO" id="GO:0043190">
    <property type="term" value="C:ATP-binding cassette (ABC) transporter complex"/>
    <property type="evidence" value="ECO:0007669"/>
    <property type="project" value="InterPro"/>
</dbReference>
<dbReference type="PANTHER" id="PTHR42781:SF5">
    <property type="entry name" value="PUTRESCINE TRANSPORT ATP-BINDING PROTEIN POTG"/>
    <property type="match status" value="1"/>
</dbReference>
<reference evidence="10 11" key="1">
    <citation type="journal article" date="2018" name="Genome Announc.">
        <title>Draft Genome Sequence of "Candidatus Phycosocius bacilliformis," an Alphaproteobacterial Ectosymbiont of the Hydrocarbon-Producing Green Alga Botryococcus braunii.</title>
        <authorList>
            <person name="Tanabe Y."/>
            <person name="Yamaguchi H."/>
            <person name="Watanabe M.M."/>
        </authorList>
    </citation>
    <scope>NUCLEOTIDE SEQUENCE [LARGE SCALE GENOMIC DNA]</scope>
    <source>
        <strain evidence="10 11">BOTRYCO-2</strain>
    </source>
</reference>
<dbReference type="FunFam" id="3.40.50.300:FF:000133">
    <property type="entry name" value="Spermidine/putrescine import ATP-binding protein PotA"/>
    <property type="match status" value="1"/>
</dbReference>
<dbReference type="GO" id="GO:0015417">
    <property type="term" value="F:ABC-type polyamine transporter activity"/>
    <property type="evidence" value="ECO:0007669"/>
    <property type="project" value="UniProtKB-EC"/>
</dbReference>
<evidence type="ECO:0000256" key="8">
    <source>
        <dbReference type="RuleBase" id="RU364083"/>
    </source>
</evidence>
<dbReference type="InterPro" id="IPR050093">
    <property type="entry name" value="ABC_SmlMolc_Importer"/>
</dbReference>
<dbReference type="EC" id="7.6.2.11" evidence="8"/>
<dbReference type="Pfam" id="PF00005">
    <property type="entry name" value="ABC_tran"/>
    <property type="match status" value="1"/>
</dbReference>
<dbReference type="RefSeq" id="WP_108985121.1">
    <property type="nucleotide sequence ID" value="NZ_BFBR01000005.1"/>
</dbReference>
<evidence type="ECO:0000256" key="3">
    <source>
        <dbReference type="ARBA" id="ARBA00022519"/>
    </source>
</evidence>
<dbReference type="Proteomes" id="UP000245086">
    <property type="component" value="Unassembled WGS sequence"/>
</dbReference>
<dbReference type="GO" id="GO:0015847">
    <property type="term" value="P:putrescine transport"/>
    <property type="evidence" value="ECO:0007669"/>
    <property type="project" value="UniProtKB-ARBA"/>
</dbReference>
<evidence type="ECO:0000256" key="4">
    <source>
        <dbReference type="ARBA" id="ARBA00022741"/>
    </source>
</evidence>
<name>A0A2P2EB31_9PROT</name>
<dbReference type="PROSITE" id="PS00211">
    <property type="entry name" value="ABC_TRANSPORTER_1"/>
    <property type="match status" value="1"/>
</dbReference>
<comment type="subunit">
    <text evidence="8">The complex is composed of two ATP-binding proteins (PotA), two transmembrane proteins (PotB and PotC) and a solute-binding protein (PotD).</text>
</comment>
<dbReference type="SUPFAM" id="SSF50331">
    <property type="entry name" value="MOP-like"/>
    <property type="match status" value="1"/>
</dbReference>
<keyword evidence="4 8" id="KW-0547">Nucleotide-binding</keyword>
<evidence type="ECO:0000313" key="10">
    <source>
        <dbReference type="EMBL" id="GBF58270.1"/>
    </source>
</evidence>
<keyword evidence="5 8" id="KW-0067">ATP-binding</keyword>
<evidence type="ECO:0000256" key="6">
    <source>
        <dbReference type="ARBA" id="ARBA00022967"/>
    </source>
</evidence>
<comment type="similarity">
    <text evidence="8">Belongs to the ABC transporter superfamily. Spermidine/putrescine importer (TC 3.A.1.11.1) family.</text>
</comment>
<protein>
    <recommendedName>
        <fullName evidence="8">Spermidine/putrescine import ATP-binding protein PotA</fullName>
        <ecNumber evidence="8">7.6.2.11</ecNumber>
    </recommendedName>
</protein>
<dbReference type="AlphaFoldDB" id="A0A2P2EB31"/>
<organism evidence="10 11">
    <name type="scientific">Candidatus Phycosocius bacilliformis</name>
    <dbReference type="NCBI Taxonomy" id="1445552"/>
    <lineage>
        <taxon>Bacteria</taxon>
        <taxon>Pseudomonadati</taxon>
        <taxon>Pseudomonadota</taxon>
        <taxon>Alphaproteobacteria</taxon>
        <taxon>Caulobacterales</taxon>
        <taxon>Caulobacterales incertae sedis</taxon>
        <taxon>Candidatus Phycosocius</taxon>
    </lineage>
</organism>
<keyword evidence="3" id="KW-0997">Cell inner membrane</keyword>
<evidence type="ECO:0000259" key="9">
    <source>
        <dbReference type="PROSITE" id="PS50893"/>
    </source>
</evidence>
<keyword evidence="11" id="KW-1185">Reference proteome</keyword>
<dbReference type="InterPro" id="IPR005893">
    <property type="entry name" value="PotA-like"/>
</dbReference>
<comment type="function">
    <text evidence="8">Part of the ABC transporter complex PotABCD involved in spermidine/putrescine import. Responsible for energy coupling to the transport system.</text>
</comment>
<dbReference type="OrthoDB" id="9802264at2"/>
<dbReference type="InterPro" id="IPR017871">
    <property type="entry name" value="ABC_transporter-like_CS"/>
</dbReference>
<keyword evidence="7 8" id="KW-0472">Membrane</keyword>
<dbReference type="PANTHER" id="PTHR42781">
    <property type="entry name" value="SPERMIDINE/PUTRESCINE IMPORT ATP-BINDING PROTEIN POTA"/>
    <property type="match status" value="1"/>
</dbReference>
<proteinExistence type="inferred from homology"/>
<evidence type="ECO:0000256" key="7">
    <source>
        <dbReference type="ARBA" id="ARBA00023136"/>
    </source>
</evidence>
<gene>
    <name evidence="8 10" type="primary">potA</name>
    <name evidence="10" type="ORF">PbB2_01943</name>
</gene>
<keyword evidence="6 8" id="KW-1278">Translocase</keyword>
<dbReference type="Gene3D" id="3.40.50.300">
    <property type="entry name" value="P-loop containing nucleotide triphosphate hydrolases"/>
    <property type="match status" value="1"/>
</dbReference>
<feature type="domain" description="ABC transporter" evidence="9">
    <location>
        <begin position="8"/>
        <end position="238"/>
    </location>
</feature>
<accession>A0A2P2EB31</accession>